<name>A0ABV5UW69_9MICC</name>
<dbReference type="RefSeq" id="WP_345054017.1">
    <property type="nucleotide sequence ID" value="NZ_BAABED010000001.1"/>
</dbReference>
<evidence type="ECO:0000313" key="3">
    <source>
        <dbReference type="Proteomes" id="UP001589536"/>
    </source>
</evidence>
<keyword evidence="1" id="KW-1133">Transmembrane helix</keyword>
<keyword evidence="3" id="KW-1185">Reference proteome</keyword>
<feature type="transmembrane region" description="Helical" evidence="1">
    <location>
        <begin position="44"/>
        <end position="63"/>
    </location>
</feature>
<accession>A0ABV5UW69</accession>
<gene>
    <name evidence="2" type="ORF">ACFFPI_20350</name>
</gene>
<dbReference type="EMBL" id="JBHMBH010000050">
    <property type="protein sequence ID" value="MFB9716454.1"/>
    <property type="molecule type" value="Genomic_DNA"/>
</dbReference>
<protein>
    <submittedName>
        <fullName evidence="2">Uncharacterized protein</fullName>
    </submittedName>
</protein>
<evidence type="ECO:0000256" key="1">
    <source>
        <dbReference type="SAM" id="Phobius"/>
    </source>
</evidence>
<proteinExistence type="predicted"/>
<keyword evidence="1" id="KW-0812">Transmembrane</keyword>
<organism evidence="2 3">
    <name type="scientific">Arthrobacter methylotrophus</name>
    <dbReference type="NCBI Taxonomy" id="121291"/>
    <lineage>
        <taxon>Bacteria</taxon>
        <taxon>Bacillati</taxon>
        <taxon>Actinomycetota</taxon>
        <taxon>Actinomycetes</taxon>
        <taxon>Micrococcales</taxon>
        <taxon>Micrococcaceae</taxon>
        <taxon>Arthrobacter</taxon>
    </lineage>
</organism>
<keyword evidence="1" id="KW-0472">Membrane</keyword>
<sequence>MSTEIPLTAPAESAAPATVSVSVSAPAPSVHMPSMHMPSIHTRAIITWLAIFPLVAIGMTALGPLTEYWHPALRALVLTLVVVPTAVYLVVPNLLAAYGSLKRRRARKAGGRA</sequence>
<comment type="caution">
    <text evidence="2">The sequence shown here is derived from an EMBL/GenBank/DDBJ whole genome shotgun (WGS) entry which is preliminary data.</text>
</comment>
<dbReference type="Proteomes" id="UP001589536">
    <property type="component" value="Unassembled WGS sequence"/>
</dbReference>
<feature type="transmembrane region" description="Helical" evidence="1">
    <location>
        <begin position="75"/>
        <end position="98"/>
    </location>
</feature>
<reference evidence="2 3" key="1">
    <citation type="submission" date="2024-09" db="EMBL/GenBank/DDBJ databases">
        <authorList>
            <person name="Sun Q."/>
            <person name="Mori K."/>
        </authorList>
    </citation>
    <scope>NUCLEOTIDE SEQUENCE [LARGE SCALE GENOMIC DNA]</scope>
    <source>
        <strain evidence="2 3">JCM 13519</strain>
    </source>
</reference>
<evidence type="ECO:0000313" key="2">
    <source>
        <dbReference type="EMBL" id="MFB9716454.1"/>
    </source>
</evidence>